<evidence type="ECO:0000313" key="5">
    <source>
        <dbReference type="Proteomes" id="UP000278475"/>
    </source>
</evidence>
<accession>A0A497EMX8</accession>
<comment type="caution">
    <text evidence="2">The sequence shown here is derived from an EMBL/GenBank/DDBJ whole genome shotgun (WGS) entry which is preliminary data.</text>
</comment>
<reference evidence="4 5" key="1">
    <citation type="submission" date="2018-06" db="EMBL/GenBank/DDBJ databases">
        <title>Extensive metabolic versatility and redundancy in microbially diverse, dynamic hydrothermal sediments.</title>
        <authorList>
            <person name="Dombrowski N."/>
            <person name="Teske A."/>
            <person name="Baker B.J."/>
        </authorList>
    </citation>
    <scope>NUCLEOTIDE SEQUENCE [LARGE SCALE GENOMIC DNA]</scope>
    <source>
        <strain evidence="3">B34_G17</strain>
        <strain evidence="2">B66_G16</strain>
    </source>
</reference>
<evidence type="ECO:0000313" key="4">
    <source>
        <dbReference type="Proteomes" id="UP000272051"/>
    </source>
</evidence>
<dbReference type="AlphaFoldDB" id="A0A497EMX8"/>
<dbReference type="EMBL" id="QMQX01000156">
    <property type="protein sequence ID" value="RLE50797.1"/>
    <property type="molecule type" value="Genomic_DNA"/>
</dbReference>
<feature type="transmembrane region" description="Helical" evidence="1">
    <location>
        <begin position="6"/>
        <end position="32"/>
    </location>
</feature>
<dbReference type="Proteomes" id="UP000272051">
    <property type="component" value="Unassembled WGS sequence"/>
</dbReference>
<proteinExistence type="predicted"/>
<keyword evidence="1" id="KW-0472">Membrane</keyword>
<gene>
    <name evidence="2" type="ORF">DRJ31_07345</name>
    <name evidence="3" type="ORF">DRJ33_07105</name>
</gene>
<evidence type="ECO:0000313" key="3">
    <source>
        <dbReference type="EMBL" id="RLE50797.1"/>
    </source>
</evidence>
<evidence type="ECO:0000313" key="2">
    <source>
        <dbReference type="EMBL" id="RLE48402.1"/>
    </source>
</evidence>
<evidence type="ECO:0000256" key="1">
    <source>
        <dbReference type="SAM" id="Phobius"/>
    </source>
</evidence>
<dbReference type="Proteomes" id="UP000278475">
    <property type="component" value="Unassembled WGS sequence"/>
</dbReference>
<keyword evidence="1" id="KW-1133">Transmembrane helix</keyword>
<dbReference type="EMBL" id="QMQV01000078">
    <property type="protein sequence ID" value="RLE48402.1"/>
    <property type="molecule type" value="Genomic_DNA"/>
</dbReference>
<organism evidence="2 5">
    <name type="scientific">Thermoproteota archaeon</name>
    <dbReference type="NCBI Taxonomy" id="2056631"/>
    <lineage>
        <taxon>Archaea</taxon>
        <taxon>Thermoproteota</taxon>
    </lineage>
</organism>
<keyword evidence="1" id="KW-0812">Transmembrane</keyword>
<sequence>MTGDFVLIVLNIVIAIASVIYAVVSVITYRLMKEAEKERLRRAVLDALKLSIVPLHEEVKRALSSLKEEFHVRFSRNPRVSLPEEFSISDGHFKDKTVLSVKDKAINKVMPRIKSYVAEYNEKLSELEEAISKVNQKLMHEGFYGLCDRVLDESGLSDKGLSAEDLAEAAVLSTITGLKNLNSVSTAVRNFWETRCGDLLSEVLKRAGPEIEAIKQKRDECMKLAEHIDKELVNLLKALREKYSFSLDEMSIKQSS</sequence>
<name>A0A497EMX8_9CREN</name>
<protein>
    <submittedName>
        <fullName evidence="2">Uncharacterized protein</fullName>
    </submittedName>
</protein>